<keyword evidence="8 10" id="KW-0472">Membrane</keyword>
<comment type="subcellular location">
    <subcellularLocation>
        <location evidence="1">Cell inner membrane</location>
        <topology evidence="1">Single-pass membrane protein</topology>
    </subcellularLocation>
</comment>
<dbReference type="Gene3D" id="3.30.700.10">
    <property type="entry name" value="Glycoprotein, Type 4 Pilin"/>
    <property type="match status" value="1"/>
</dbReference>
<evidence type="ECO:0000256" key="3">
    <source>
        <dbReference type="ARBA" id="ARBA00022475"/>
    </source>
</evidence>
<dbReference type="EMBL" id="CP033169">
    <property type="protein sequence ID" value="AYO30722.1"/>
    <property type="molecule type" value="Genomic_DNA"/>
</dbReference>
<evidence type="ECO:0000313" key="11">
    <source>
        <dbReference type="EMBL" id="AYO30722.1"/>
    </source>
</evidence>
<dbReference type="NCBIfam" id="TIGR02532">
    <property type="entry name" value="IV_pilin_GFxxxE"/>
    <property type="match status" value="1"/>
</dbReference>
<organism evidence="11 12">
    <name type="scientific">Biomaibacter acetigenes</name>
    <dbReference type="NCBI Taxonomy" id="2316383"/>
    <lineage>
        <taxon>Bacteria</taxon>
        <taxon>Bacillati</taxon>
        <taxon>Bacillota</taxon>
        <taxon>Clostridia</taxon>
        <taxon>Thermosediminibacterales</taxon>
        <taxon>Tepidanaerobacteraceae</taxon>
        <taxon>Biomaibacter</taxon>
    </lineage>
</organism>
<protein>
    <submittedName>
        <fullName evidence="11">Prepilin-type N-terminal cleavage/methylation domain-containing protein</fullName>
    </submittedName>
</protein>
<evidence type="ECO:0000256" key="5">
    <source>
        <dbReference type="ARBA" id="ARBA00022519"/>
    </source>
</evidence>
<dbReference type="GO" id="GO:0015628">
    <property type="term" value="P:protein secretion by the type II secretion system"/>
    <property type="evidence" value="ECO:0007669"/>
    <property type="project" value="InterPro"/>
</dbReference>
<dbReference type="InterPro" id="IPR010052">
    <property type="entry name" value="T2SS_protein-GspI"/>
</dbReference>
<evidence type="ECO:0000256" key="8">
    <source>
        <dbReference type="ARBA" id="ARBA00023136"/>
    </source>
</evidence>
<evidence type="ECO:0000256" key="4">
    <source>
        <dbReference type="ARBA" id="ARBA00022481"/>
    </source>
</evidence>
<evidence type="ECO:0000256" key="9">
    <source>
        <dbReference type="SAM" id="MobiDB-lite"/>
    </source>
</evidence>
<dbReference type="PANTHER" id="PTHR38779:SF2">
    <property type="entry name" value="TYPE II SECRETION SYSTEM PROTEIN I-RELATED"/>
    <property type="match status" value="1"/>
</dbReference>
<proteinExistence type="inferred from homology"/>
<feature type="transmembrane region" description="Helical" evidence="10">
    <location>
        <begin position="189"/>
        <end position="209"/>
    </location>
</feature>
<dbReference type="Pfam" id="PF07963">
    <property type="entry name" value="N_methyl"/>
    <property type="match status" value="1"/>
</dbReference>
<name>A0A3G2R5N4_9FIRM</name>
<dbReference type="InterPro" id="IPR012902">
    <property type="entry name" value="N_methyl_site"/>
</dbReference>
<keyword evidence="5" id="KW-0997">Cell inner membrane</keyword>
<comment type="similarity">
    <text evidence="2">Belongs to the GSP I family.</text>
</comment>
<dbReference type="AlphaFoldDB" id="A0A3G2R5N4"/>
<dbReference type="GO" id="GO:0015627">
    <property type="term" value="C:type II protein secretion system complex"/>
    <property type="evidence" value="ECO:0007669"/>
    <property type="project" value="InterPro"/>
</dbReference>
<gene>
    <name evidence="11" type="ORF">D2962_08920</name>
</gene>
<evidence type="ECO:0000256" key="10">
    <source>
        <dbReference type="SAM" id="Phobius"/>
    </source>
</evidence>
<evidence type="ECO:0000256" key="1">
    <source>
        <dbReference type="ARBA" id="ARBA00004377"/>
    </source>
</evidence>
<evidence type="ECO:0000256" key="7">
    <source>
        <dbReference type="ARBA" id="ARBA00022989"/>
    </source>
</evidence>
<dbReference type="KEGG" id="bacg:D2962_08920"/>
<keyword evidence="4" id="KW-0488">Methylation</keyword>
<accession>A0A3G2R5N4</accession>
<dbReference type="SUPFAM" id="SSF54523">
    <property type="entry name" value="Pili subunits"/>
    <property type="match status" value="1"/>
</dbReference>
<dbReference type="Proteomes" id="UP000280960">
    <property type="component" value="Chromosome"/>
</dbReference>
<keyword evidence="3" id="KW-1003">Cell membrane</keyword>
<keyword evidence="12" id="KW-1185">Reference proteome</keyword>
<reference evidence="11 12" key="1">
    <citation type="submission" date="2018-10" db="EMBL/GenBank/DDBJ databases">
        <authorList>
            <person name="Zhang X."/>
        </authorList>
    </citation>
    <scope>NUCLEOTIDE SEQUENCE [LARGE SCALE GENOMIC DNA]</scope>
    <source>
        <strain evidence="11 12">SK-G1</strain>
    </source>
</reference>
<dbReference type="InterPro" id="IPR045584">
    <property type="entry name" value="Pilin-like"/>
</dbReference>
<evidence type="ECO:0000256" key="2">
    <source>
        <dbReference type="ARBA" id="ARBA00008358"/>
    </source>
</evidence>
<feature type="transmembrane region" description="Helical" evidence="10">
    <location>
        <begin position="12"/>
        <end position="35"/>
    </location>
</feature>
<keyword evidence="7 10" id="KW-1133">Transmembrane helix</keyword>
<feature type="compositionally biased region" description="Gly residues" evidence="9">
    <location>
        <begin position="149"/>
        <end position="165"/>
    </location>
</feature>
<dbReference type="PANTHER" id="PTHR38779">
    <property type="entry name" value="TYPE II SECRETION SYSTEM PROTEIN I-RELATED"/>
    <property type="match status" value="1"/>
</dbReference>
<evidence type="ECO:0000256" key="6">
    <source>
        <dbReference type="ARBA" id="ARBA00022692"/>
    </source>
</evidence>
<dbReference type="GO" id="GO:0005886">
    <property type="term" value="C:plasma membrane"/>
    <property type="evidence" value="ECO:0007669"/>
    <property type="project" value="UniProtKB-SubCell"/>
</dbReference>
<feature type="region of interest" description="Disordered" evidence="9">
    <location>
        <begin position="134"/>
        <end position="174"/>
    </location>
</feature>
<keyword evidence="6 10" id="KW-0812">Transmembrane</keyword>
<sequence length="265" mass="29264">MVERVKKYSGGFTLIEILVAVAILGIVIVPVIGLFSSSVENNYKTNRDIIALTVARDIMDRIKAGDINRSNLEQEINDYKDRYGVEIKVEVPESTKNNNLSKVKVYVTPRKGMDAQTQGLMLASYSTNVFIESIDTSPPGNGGEDDGGNDNGGGGGNGGGHGGGNIEEPPPPAGDEDDYWNWFHRLLSFLRAVGVIILALTIIPLILWLKVPELHNRPFIDAIKASYDILVYIHNTYGLINWGHFKNEVRNRYGISLTIRDLFGF</sequence>
<evidence type="ECO:0000313" key="12">
    <source>
        <dbReference type="Proteomes" id="UP000280960"/>
    </source>
</evidence>